<keyword evidence="3" id="KW-1185">Reference proteome</keyword>
<evidence type="ECO:0000313" key="3">
    <source>
        <dbReference type="Proteomes" id="UP000824998"/>
    </source>
</evidence>
<evidence type="ECO:0000256" key="1">
    <source>
        <dbReference type="SAM" id="MobiDB-lite"/>
    </source>
</evidence>
<feature type="compositionally biased region" description="Polar residues" evidence="1">
    <location>
        <begin position="157"/>
        <end position="168"/>
    </location>
</feature>
<feature type="compositionally biased region" description="Basic and acidic residues" evidence="1">
    <location>
        <begin position="103"/>
        <end position="112"/>
    </location>
</feature>
<accession>A0A9P7YE64</accession>
<feature type="compositionally biased region" description="Low complexity" evidence="1">
    <location>
        <begin position="125"/>
        <end position="156"/>
    </location>
</feature>
<name>A0A9P7YE64_9HELO</name>
<feature type="region of interest" description="Disordered" evidence="1">
    <location>
        <begin position="101"/>
        <end position="227"/>
    </location>
</feature>
<feature type="compositionally biased region" description="Polar residues" evidence="1">
    <location>
        <begin position="283"/>
        <end position="307"/>
    </location>
</feature>
<organism evidence="2 3">
    <name type="scientific">Amylocarpus encephaloides</name>
    <dbReference type="NCBI Taxonomy" id="45428"/>
    <lineage>
        <taxon>Eukaryota</taxon>
        <taxon>Fungi</taxon>
        <taxon>Dikarya</taxon>
        <taxon>Ascomycota</taxon>
        <taxon>Pezizomycotina</taxon>
        <taxon>Leotiomycetes</taxon>
        <taxon>Helotiales</taxon>
        <taxon>Helotiales incertae sedis</taxon>
        <taxon>Amylocarpus</taxon>
    </lineage>
</organism>
<comment type="caution">
    <text evidence="2">The sequence shown here is derived from an EMBL/GenBank/DDBJ whole genome shotgun (WGS) entry which is preliminary data.</text>
</comment>
<feature type="compositionally biased region" description="Polar residues" evidence="1">
    <location>
        <begin position="199"/>
        <end position="222"/>
    </location>
</feature>
<reference evidence="2" key="1">
    <citation type="journal article" date="2021" name="IMA Fungus">
        <title>Genomic characterization of three marine fungi, including Emericellopsis atlantica sp. nov. with signatures of a generalist lifestyle and marine biomass degradation.</title>
        <authorList>
            <person name="Hagestad O.C."/>
            <person name="Hou L."/>
            <person name="Andersen J.H."/>
            <person name="Hansen E.H."/>
            <person name="Altermark B."/>
            <person name="Li C."/>
            <person name="Kuhnert E."/>
            <person name="Cox R.J."/>
            <person name="Crous P.W."/>
            <person name="Spatafora J.W."/>
            <person name="Lail K."/>
            <person name="Amirebrahimi M."/>
            <person name="Lipzen A."/>
            <person name="Pangilinan J."/>
            <person name="Andreopoulos W."/>
            <person name="Hayes R.D."/>
            <person name="Ng V."/>
            <person name="Grigoriev I.V."/>
            <person name="Jackson S.A."/>
            <person name="Sutton T.D.S."/>
            <person name="Dobson A.D.W."/>
            <person name="Rama T."/>
        </authorList>
    </citation>
    <scope>NUCLEOTIDE SEQUENCE</scope>
    <source>
        <strain evidence="2">TRa018bII</strain>
    </source>
</reference>
<sequence length="429" mass="45990">MNKAANHPGLTAPTNVAASRPLDVAVDDHIQRSSGALGKKSVTKSMSQARGYGHGHPPASMSSAGRRSYVMATDAKNHGVNISSEATVKGTILPLRNSHHEHKWADDSDSHVHPNAPAAPGRGPLTRSRSARSSLLATISKSTRQSSQSRQLRSSTNMASPNPSSGVASDSLAGPESVSIIGKRKAPVSSSDLRDEASLESSATSSGRYPTNAALSQTTAEQTGDGDDTAAINEVFRQGGIAGQPMAIRLDRLSGGDCELLSPITPSHDGQFHRKGQEKSNVDIGNSGSNDGQELNNNSLDQATQPPSGFVFPPPQFPFDCNQCLHISFPLSQYDLELPVYVLRCTSCKRIIGDGKVVGENGYSYYDKDGDKAYLDWCVEYGILEVLRWIDAESEAASFASFDEGWLSSINYNFDYTEGLEDSEERVEK</sequence>
<dbReference type="Proteomes" id="UP000824998">
    <property type="component" value="Unassembled WGS sequence"/>
</dbReference>
<proteinExistence type="predicted"/>
<dbReference type="AlphaFoldDB" id="A0A9P7YE64"/>
<feature type="region of interest" description="Disordered" evidence="1">
    <location>
        <begin position="262"/>
        <end position="307"/>
    </location>
</feature>
<gene>
    <name evidence="2" type="ORF">BJ875DRAFT_486996</name>
</gene>
<feature type="compositionally biased region" description="Basic and acidic residues" evidence="1">
    <location>
        <begin position="270"/>
        <end position="281"/>
    </location>
</feature>
<evidence type="ECO:0000313" key="2">
    <source>
        <dbReference type="EMBL" id="KAG9231455.1"/>
    </source>
</evidence>
<dbReference type="EMBL" id="MU251601">
    <property type="protein sequence ID" value="KAG9231455.1"/>
    <property type="molecule type" value="Genomic_DNA"/>
</dbReference>
<feature type="region of interest" description="Disordered" evidence="1">
    <location>
        <begin position="33"/>
        <end position="64"/>
    </location>
</feature>
<protein>
    <submittedName>
        <fullName evidence="2">Uncharacterized protein</fullName>
    </submittedName>
</protein>